<reference evidence="1" key="2">
    <citation type="journal article" date="2015" name="Fish Shellfish Immunol.">
        <title>Early steps in the European eel (Anguilla anguilla)-Vibrio vulnificus interaction in the gills: Role of the RtxA13 toxin.</title>
        <authorList>
            <person name="Callol A."/>
            <person name="Pajuelo D."/>
            <person name="Ebbesson L."/>
            <person name="Teles M."/>
            <person name="MacKenzie S."/>
            <person name="Amaro C."/>
        </authorList>
    </citation>
    <scope>NUCLEOTIDE SEQUENCE</scope>
</reference>
<proteinExistence type="predicted"/>
<protein>
    <submittedName>
        <fullName evidence="1">Uncharacterized protein</fullName>
    </submittedName>
</protein>
<dbReference type="AlphaFoldDB" id="A0A0E9U3B9"/>
<evidence type="ECO:0000313" key="1">
    <source>
        <dbReference type="EMBL" id="JAH59695.1"/>
    </source>
</evidence>
<name>A0A0E9U3B9_ANGAN</name>
<reference evidence="1" key="1">
    <citation type="submission" date="2014-11" db="EMBL/GenBank/DDBJ databases">
        <authorList>
            <person name="Amaro Gonzalez C."/>
        </authorList>
    </citation>
    <scope>NUCLEOTIDE SEQUENCE</scope>
</reference>
<sequence length="21" mass="2194">MGRGASQVPQLSQSSLFLALC</sequence>
<dbReference type="EMBL" id="GBXM01048882">
    <property type="protein sequence ID" value="JAH59695.1"/>
    <property type="molecule type" value="Transcribed_RNA"/>
</dbReference>
<accession>A0A0E9U3B9</accession>
<organism evidence="1">
    <name type="scientific">Anguilla anguilla</name>
    <name type="common">European freshwater eel</name>
    <name type="synonym">Muraena anguilla</name>
    <dbReference type="NCBI Taxonomy" id="7936"/>
    <lineage>
        <taxon>Eukaryota</taxon>
        <taxon>Metazoa</taxon>
        <taxon>Chordata</taxon>
        <taxon>Craniata</taxon>
        <taxon>Vertebrata</taxon>
        <taxon>Euteleostomi</taxon>
        <taxon>Actinopterygii</taxon>
        <taxon>Neopterygii</taxon>
        <taxon>Teleostei</taxon>
        <taxon>Anguilliformes</taxon>
        <taxon>Anguillidae</taxon>
        <taxon>Anguilla</taxon>
    </lineage>
</organism>